<keyword evidence="2" id="KW-1185">Reference proteome</keyword>
<dbReference type="KEGG" id="nnv:QNH39_07840"/>
<accession>A0AA95SE26</accession>
<dbReference type="InterPro" id="IPR027396">
    <property type="entry name" value="DsrEFH-like"/>
</dbReference>
<dbReference type="SUPFAM" id="SSF75169">
    <property type="entry name" value="DsrEFH-like"/>
    <property type="match status" value="1"/>
</dbReference>
<dbReference type="RefSeq" id="WP_066084317.1">
    <property type="nucleotide sequence ID" value="NZ_CP126114.1"/>
</dbReference>
<sequence>MKNKIILVSSNQLGRGDQVLGENILETFFTILKQKDELPVAVFCMNSGVLTMTEDSFVSVHLKELEDRGTEIFACKTCADHYGVSEKLTVGKISGMADFIDLAAKHEVLTIS</sequence>
<proteinExistence type="predicted"/>
<dbReference type="Proteomes" id="UP001178288">
    <property type="component" value="Chromosome"/>
</dbReference>
<dbReference type="Pfam" id="PF02635">
    <property type="entry name" value="DsrE"/>
    <property type="match status" value="1"/>
</dbReference>
<protein>
    <submittedName>
        <fullName evidence="1">DsrE family protein</fullName>
    </submittedName>
</protein>
<dbReference type="Gene3D" id="3.40.1260.10">
    <property type="entry name" value="DsrEFH-like"/>
    <property type="match status" value="1"/>
</dbReference>
<evidence type="ECO:0000313" key="2">
    <source>
        <dbReference type="Proteomes" id="UP001178288"/>
    </source>
</evidence>
<dbReference type="EMBL" id="CP126114">
    <property type="protein sequence ID" value="WHY87733.1"/>
    <property type="molecule type" value="Genomic_DNA"/>
</dbReference>
<gene>
    <name evidence="1" type="ORF">QNH39_07840</name>
</gene>
<reference evidence="1" key="1">
    <citation type="submission" date="2023-05" db="EMBL/GenBank/DDBJ databases">
        <title>Comparative genomics of Bacillaceae isolates and their secondary metabolite potential.</title>
        <authorList>
            <person name="Song L."/>
            <person name="Nielsen L.J."/>
            <person name="Mohite O."/>
            <person name="Xu X."/>
            <person name="Weber T."/>
            <person name="Kovacs A.T."/>
        </authorList>
    </citation>
    <scope>NUCLEOTIDE SEQUENCE</scope>
    <source>
        <strain evidence="1">XLM17</strain>
    </source>
</reference>
<dbReference type="AlphaFoldDB" id="A0AA95SE26"/>
<dbReference type="InterPro" id="IPR003787">
    <property type="entry name" value="Sulphur_relay_DsrE/F-like"/>
</dbReference>
<evidence type="ECO:0000313" key="1">
    <source>
        <dbReference type="EMBL" id="WHY87733.1"/>
    </source>
</evidence>
<name>A0AA95SE26_9BACI</name>
<organism evidence="1 2">
    <name type="scientific">Neobacillus novalis</name>
    <dbReference type="NCBI Taxonomy" id="220687"/>
    <lineage>
        <taxon>Bacteria</taxon>
        <taxon>Bacillati</taxon>
        <taxon>Bacillota</taxon>
        <taxon>Bacilli</taxon>
        <taxon>Bacillales</taxon>
        <taxon>Bacillaceae</taxon>
        <taxon>Neobacillus</taxon>
    </lineage>
</organism>